<evidence type="ECO:0000259" key="1">
    <source>
        <dbReference type="PROSITE" id="PS50181"/>
    </source>
</evidence>
<dbReference type="AlphaFoldDB" id="V4NKX5"/>
<dbReference type="OMA" id="CEIMISA"/>
<dbReference type="Pfam" id="PF24758">
    <property type="entry name" value="LRR_At5g56370"/>
    <property type="match status" value="1"/>
</dbReference>
<dbReference type="InterPro" id="IPR036047">
    <property type="entry name" value="F-box-like_dom_sf"/>
</dbReference>
<dbReference type="KEGG" id="eus:EUTSA_v10028299mg"/>
<dbReference type="PROSITE" id="PS50181">
    <property type="entry name" value="FBOX"/>
    <property type="match status" value="1"/>
</dbReference>
<dbReference type="Gene3D" id="1.20.1280.50">
    <property type="match status" value="1"/>
</dbReference>
<dbReference type="Pfam" id="PF00646">
    <property type="entry name" value="F-box"/>
    <property type="match status" value="1"/>
</dbReference>
<dbReference type="PANTHER" id="PTHR31900:SF34">
    <property type="entry name" value="EMB|CAB62440.1-RELATED"/>
    <property type="match status" value="1"/>
</dbReference>
<dbReference type="STRING" id="72664.V4NKX5"/>
<dbReference type="InterPro" id="IPR006566">
    <property type="entry name" value="FBD"/>
</dbReference>
<name>V4NKX5_EUTSA</name>
<organism evidence="2 3">
    <name type="scientific">Eutrema salsugineum</name>
    <name type="common">Saltwater cress</name>
    <name type="synonym">Sisymbrium salsugineum</name>
    <dbReference type="NCBI Taxonomy" id="72664"/>
    <lineage>
        <taxon>Eukaryota</taxon>
        <taxon>Viridiplantae</taxon>
        <taxon>Streptophyta</taxon>
        <taxon>Embryophyta</taxon>
        <taxon>Tracheophyta</taxon>
        <taxon>Spermatophyta</taxon>
        <taxon>Magnoliopsida</taxon>
        <taxon>eudicotyledons</taxon>
        <taxon>Gunneridae</taxon>
        <taxon>Pentapetalae</taxon>
        <taxon>rosids</taxon>
        <taxon>malvids</taxon>
        <taxon>Brassicales</taxon>
        <taxon>Brassicaceae</taxon>
        <taxon>Eutremeae</taxon>
        <taxon>Eutrema</taxon>
    </lineage>
</organism>
<accession>V4NKX5</accession>
<evidence type="ECO:0000313" key="2">
    <source>
        <dbReference type="EMBL" id="ESQ47016.1"/>
    </source>
</evidence>
<dbReference type="SUPFAM" id="SSF52047">
    <property type="entry name" value="RNI-like"/>
    <property type="match status" value="1"/>
</dbReference>
<dbReference type="SMART" id="SM00256">
    <property type="entry name" value="FBOX"/>
    <property type="match status" value="1"/>
</dbReference>
<dbReference type="OrthoDB" id="612216at2759"/>
<dbReference type="Gramene" id="ESQ47016">
    <property type="protein sequence ID" value="ESQ47016"/>
    <property type="gene ID" value="EUTSA_v10028299mg"/>
</dbReference>
<dbReference type="SMART" id="SM00579">
    <property type="entry name" value="FBD"/>
    <property type="match status" value="1"/>
</dbReference>
<feature type="non-terminal residue" evidence="2">
    <location>
        <position position="1"/>
    </location>
</feature>
<dbReference type="Gene3D" id="3.80.10.10">
    <property type="entry name" value="Ribonuclease Inhibitor"/>
    <property type="match status" value="1"/>
</dbReference>
<dbReference type="InterPro" id="IPR053781">
    <property type="entry name" value="F-box_AtFBL13-like"/>
</dbReference>
<dbReference type="InterPro" id="IPR032675">
    <property type="entry name" value="LRR_dom_sf"/>
</dbReference>
<sequence length="459" mass="52588">KMLSATTEAQKVEISQRIQETICEDRISALPDDLLVRILLFIPTKDVAATMILSKRWRIIWTMVPRLEFKDIETSTNGEHEISVWGFLEKFLRLHKAPSLESLRIQLGQNCPTDVDVTKWVSNAVDGNVRKLLFDLRWSAKPVSMPNSLYTCKTLIELELSNKILLDVPSSVCLPSVTTLYLWKVLYKDEASFVKLLSSCPVLKNLDVIRCSEDDDNVKRCTVKVPSLKKFSYFSNRSSSLGNDVADDIAGSVVLDCPALKHLCLFDTSRDSYCIGNMPYIVEANITIFGSPNNNFLRYLSAATTLYLELNHRMAVMCKPDNFSQLVDLLIRPDDTDWLEQLMLLLKNNPKLKSLRISSDFKNVPQKWNKPDHVPECLASHLELFEISYKGKKEEQEFVAYILANTKYLKEAKIFLDSKNGNKQKKMREELNSMFKVSPSCRLVIINEQDRFMSFFNTP</sequence>
<dbReference type="Proteomes" id="UP000030689">
    <property type="component" value="Unassembled WGS sequence"/>
</dbReference>
<dbReference type="CDD" id="cd22160">
    <property type="entry name" value="F-box_AtFBL13-like"/>
    <property type="match status" value="1"/>
</dbReference>
<dbReference type="EMBL" id="KI517416">
    <property type="protein sequence ID" value="ESQ47016.1"/>
    <property type="molecule type" value="Genomic_DNA"/>
</dbReference>
<dbReference type="Pfam" id="PF08387">
    <property type="entry name" value="FBD"/>
    <property type="match status" value="1"/>
</dbReference>
<reference evidence="2 3" key="1">
    <citation type="journal article" date="2013" name="Front. Plant Sci.">
        <title>The Reference Genome of the Halophytic Plant Eutrema salsugineum.</title>
        <authorList>
            <person name="Yang R."/>
            <person name="Jarvis D.E."/>
            <person name="Chen H."/>
            <person name="Beilstein M.A."/>
            <person name="Grimwood J."/>
            <person name="Jenkins J."/>
            <person name="Shu S."/>
            <person name="Prochnik S."/>
            <person name="Xin M."/>
            <person name="Ma C."/>
            <person name="Schmutz J."/>
            <person name="Wing R.A."/>
            <person name="Mitchell-Olds T."/>
            <person name="Schumaker K.S."/>
            <person name="Wang X."/>
        </authorList>
    </citation>
    <scope>NUCLEOTIDE SEQUENCE [LARGE SCALE GENOMIC DNA]</scope>
</reference>
<keyword evidence="3" id="KW-1185">Reference proteome</keyword>
<dbReference type="InterPro" id="IPR001810">
    <property type="entry name" value="F-box_dom"/>
</dbReference>
<dbReference type="PANTHER" id="PTHR31900">
    <property type="entry name" value="F-BOX/RNI SUPERFAMILY PROTEIN-RELATED"/>
    <property type="match status" value="1"/>
</dbReference>
<dbReference type="SUPFAM" id="SSF81383">
    <property type="entry name" value="F-box domain"/>
    <property type="match status" value="1"/>
</dbReference>
<proteinExistence type="predicted"/>
<gene>
    <name evidence="2" type="ORF">EUTSA_v10028299mg</name>
</gene>
<evidence type="ECO:0000313" key="3">
    <source>
        <dbReference type="Proteomes" id="UP000030689"/>
    </source>
</evidence>
<feature type="domain" description="F-box" evidence="1">
    <location>
        <begin position="24"/>
        <end position="72"/>
    </location>
</feature>
<protein>
    <recommendedName>
        <fullName evidence="1">F-box domain-containing protein</fullName>
    </recommendedName>
</protein>
<dbReference type="InterPro" id="IPR055411">
    <property type="entry name" value="LRR_FXL15/At3g58940/PEG3-like"/>
</dbReference>
<dbReference type="InterPro" id="IPR050232">
    <property type="entry name" value="FBL13/AtMIF1-like"/>
</dbReference>